<gene>
    <name evidence="2" type="ORF">RM533_06370</name>
</gene>
<protein>
    <submittedName>
        <fullName evidence="2">Uncharacterized protein</fullName>
    </submittedName>
</protein>
<feature type="chain" id="PRO_5047454875" evidence="1">
    <location>
        <begin position="21"/>
        <end position="137"/>
    </location>
</feature>
<accession>A0ABU2ZK80</accession>
<feature type="signal peptide" evidence="1">
    <location>
        <begin position="1"/>
        <end position="20"/>
    </location>
</feature>
<evidence type="ECO:0000313" key="2">
    <source>
        <dbReference type="EMBL" id="MDT0575807.1"/>
    </source>
</evidence>
<proteinExistence type="predicted"/>
<evidence type="ECO:0000256" key="1">
    <source>
        <dbReference type="SAM" id="SignalP"/>
    </source>
</evidence>
<organism evidence="2 3">
    <name type="scientific">Croceicoccus esteveae</name>
    <dbReference type="NCBI Taxonomy" id="3075597"/>
    <lineage>
        <taxon>Bacteria</taxon>
        <taxon>Pseudomonadati</taxon>
        <taxon>Pseudomonadota</taxon>
        <taxon>Alphaproteobacteria</taxon>
        <taxon>Sphingomonadales</taxon>
        <taxon>Erythrobacteraceae</taxon>
        <taxon>Croceicoccus</taxon>
    </lineage>
</organism>
<dbReference type="EMBL" id="JAVRHS010000003">
    <property type="protein sequence ID" value="MDT0575807.1"/>
    <property type="molecule type" value="Genomic_DNA"/>
</dbReference>
<evidence type="ECO:0000313" key="3">
    <source>
        <dbReference type="Proteomes" id="UP001259803"/>
    </source>
</evidence>
<dbReference type="RefSeq" id="WP_311340367.1">
    <property type="nucleotide sequence ID" value="NZ_JAVRHS010000003.1"/>
</dbReference>
<name>A0ABU2ZK80_9SPHN</name>
<keyword evidence="1" id="KW-0732">Signal</keyword>
<comment type="caution">
    <text evidence="2">The sequence shown here is derived from an EMBL/GenBank/DDBJ whole genome shotgun (WGS) entry which is preliminary data.</text>
</comment>
<reference evidence="2 3" key="1">
    <citation type="submission" date="2023-09" db="EMBL/GenBank/DDBJ databases">
        <authorList>
            <person name="Rey-Velasco X."/>
        </authorList>
    </citation>
    <scope>NUCLEOTIDE SEQUENCE [LARGE SCALE GENOMIC DNA]</scope>
    <source>
        <strain evidence="2 3">F390</strain>
    </source>
</reference>
<sequence length="137" mass="15132">MIRVLLVMVLSLAAFTPAAALERTLAPSTTWVASYEDDSCVLARQFGTGKDQVVVRLERFGPADSFWMQLIGKPFRLSESQGSRDRKVSVSFGDIGRYERISFYNGTGGNKAPAAIFRRSFSVTGDVEEESEEELAL</sequence>
<dbReference type="Proteomes" id="UP001259803">
    <property type="component" value="Unassembled WGS sequence"/>
</dbReference>
<keyword evidence="3" id="KW-1185">Reference proteome</keyword>